<feature type="region of interest" description="Disordered" evidence="1">
    <location>
        <begin position="310"/>
        <end position="356"/>
    </location>
</feature>
<dbReference type="Proteomes" id="UP001185792">
    <property type="component" value="Unassembled WGS sequence"/>
</dbReference>
<dbReference type="InterPro" id="IPR043426">
    <property type="entry name" value="MltB-like"/>
</dbReference>
<feature type="domain" description="Transglycosylase SLT" evidence="2">
    <location>
        <begin position="226"/>
        <end position="266"/>
    </location>
</feature>
<name>A0ABU4ERW0_WILMA</name>
<protein>
    <submittedName>
        <fullName evidence="3">Lytic murein transglycosylase</fullName>
        <ecNumber evidence="3">2.4.-.-</ecNumber>
    </submittedName>
</protein>
<dbReference type="PANTHER" id="PTHR30163:SF8">
    <property type="entry name" value="LYTIC MUREIN TRANSGLYCOSYLASE"/>
    <property type="match status" value="1"/>
</dbReference>
<accession>A0ABU4ERW0</accession>
<proteinExistence type="predicted"/>
<dbReference type="Pfam" id="PF13406">
    <property type="entry name" value="SLT_2"/>
    <property type="match status" value="1"/>
</dbReference>
<evidence type="ECO:0000259" key="2">
    <source>
        <dbReference type="Pfam" id="PF13406"/>
    </source>
</evidence>
<keyword evidence="3" id="KW-0808">Transferase</keyword>
<evidence type="ECO:0000313" key="4">
    <source>
        <dbReference type="Proteomes" id="UP001185792"/>
    </source>
</evidence>
<gene>
    <name evidence="3" type="ORF">R4198_09775</name>
</gene>
<dbReference type="EMBL" id="JAWLUM010000002">
    <property type="protein sequence ID" value="MDV7133985.1"/>
    <property type="molecule type" value="Genomic_DNA"/>
</dbReference>
<dbReference type="PANTHER" id="PTHR30163">
    <property type="entry name" value="MEMBRANE-BOUND LYTIC MUREIN TRANSGLYCOSYLASE B"/>
    <property type="match status" value="1"/>
</dbReference>
<dbReference type="InterPro" id="IPR031304">
    <property type="entry name" value="SLT_2"/>
</dbReference>
<dbReference type="SUPFAM" id="SSF53955">
    <property type="entry name" value="Lysozyme-like"/>
    <property type="match status" value="1"/>
</dbReference>
<evidence type="ECO:0000313" key="3">
    <source>
        <dbReference type="EMBL" id="MDV7133985.1"/>
    </source>
</evidence>
<keyword evidence="3" id="KW-0328">Glycosyltransferase</keyword>
<comment type="caution">
    <text evidence="3">The sequence shown here is derived from an EMBL/GenBank/DDBJ whole genome shotgun (WGS) entry which is preliminary data.</text>
</comment>
<evidence type="ECO:0000256" key="1">
    <source>
        <dbReference type="SAM" id="MobiDB-lite"/>
    </source>
</evidence>
<sequence length="378" mass="38462">MGHNQFVMFGVGESTGVPKVRWGRLGKGGSQETEPSKHAFDLSSVRWGRVQLLTGCAVIGVGLMAAVSSSAHIGPAPTLTVVSADQTVAAAAPEILPVPARPGLEFRPPAVSPALPAMPDPLAVPRMRAAALPDGPLGIPGIVLQAYKLAEQRVGAESPQCKLPWFLLAGIGRIESGHAGNGNVDSSGTTVTPIAGPILNGTLAGNEVIVDSDGGRLDGDAGHDRAMGPMQFIPSTWASWGSDANGDGKSDPNNIFDATYSAGRYLCAGVTDIMAEKTKVSAVMRYNHSAEYAANVLAWAAGYATGVTPTDTGPLPAPTSGSSTPPSTSSSSSPSSSAPPSESPSSSKPSTTTPTPCPIICLPTIVLPTLPPPPPPAR</sequence>
<dbReference type="Gene3D" id="1.10.530.10">
    <property type="match status" value="1"/>
</dbReference>
<keyword evidence="4" id="KW-1185">Reference proteome</keyword>
<organism evidence="3 4">
    <name type="scientific">Williamsia marianensis</name>
    <dbReference type="NCBI Taxonomy" id="85044"/>
    <lineage>
        <taxon>Bacteria</taxon>
        <taxon>Bacillati</taxon>
        <taxon>Actinomycetota</taxon>
        <taxon>Actinomycetes</taxon>
        <taxon>Mycobacteriales</taxon>
        <taxon>Nocardiaceae</taxon>
        <taxon>Williamsia</taxon>
    </lineage>
</organism>
<feature type="compositionally biased region" description="Low complexity" evidence="1">
    <location>
        <begin position="312"/>
        <end position="356"/>
    </location>
</feature>
<dbReference type="RefSeq" id="WP_317712973.1">
    <property type="nucleotide sequence ID" value="NZ_JAWLUM010000002.1"/>
</dbReference>
<dbReference type="GO" id="GO:0016757">
    <property type="term" value="F:glycosyltransferase activity"/>
    <property type="evidence" value="ECO:0007669"/>
    <property type="project" value="UniProtKB-KW"/>
</dbReference>
<dbReference type="EC" id="2.4.-.-" evidence="3"/>
<dbReference type="InterPro" id="IPR023346">
    <property type="entry name" value="Lysozyme-like_dom_sf"/>
</dbReference>
<dbReference type="CDD" id="cd13399">
    <property type="entry name" value="Slt35-like"/>
    <property type="match status" value="1"/>
</dbReference>
<reference evidence="3 4" key="1">
    <citation type="submission" date="2023-10" db="EMBL/GenBank/DDBJ databases">
        <title>Development of a sustainable strategy for remediation of hydrocarbon-contaminated territories based on the waste exchange concept.</title>
        <authorList>
            <person name="Krivoruchko A."/>
        </authorList>
    </citation>
    <scope>NUCLEOTIDE SEQUENCE [LARGE SCALE GENOMIC DNA]</scope>
    <source>
        <strain evidence="3 4">IEGM 1236</strain>
    </source>
</reference>